<dbReference type="SUPFAM" id="SSF111418">
    <property type="entry name" value="Hormone receptor domain"/>
    <property type="match status" value="1"/>
</dbReference>
<organism evidence="13 14">
    <name type="scientific">Molorchus minor</name>
    <dbReference type="NCBI Taxonomy" id="1323400"/>
    <lineage>
        <taxon>Eukaryota</taxon>
        <taxon>Metazoa</taxon>
        <taxon>Ecdysozoa</taxon>
        <taxon>Arthropoda</taxon>
        <taxon>Hexapoda</taxon>
        <taxon>Insecta</taxon>
        <taxon>Pterygota</taxon>
        <taxon>Neoptera</taxon>
        <taxon>Endopterygota</taxon>
        <taxon>Coleoptera</taxon>
        <taxon>Polyphaga</taxon>
        <taxon>Cucujiformia</taxon>
        <taxon>Chrysomeloidea</taxon>
        <taxon>Cerambycidae</taxon>
        <taxon>Lamiinae</taxon>
        <taxon>Monochamini</taxon>
        <taxon>Molorchus</taxon>
    </lineage>
</organism>
<dbReference type="InterPro" id="IPR017981">
    <property type="entry name" value="GPCR_2-like_7TM"/>
</dbReference>
<name>A0ABQ9K181_9CUCU</name>
<evidence type="ECO:0000256" key="8">
    <source>
        <dbReference type="ARBA" id="ARBA00023170"/>
    </source>
</evidence>
<dbReference type="Gene3D" id="1.20.1070.10">
    <property type="entry name" value="Rhodopsin 7-helix transmembrane proteins"/>
    <property type="match status" value="1"/>
</dbReference>
<keyword evidence="9" id="KW-0807">Transducer</keyword>
<dbReference type="SMART" id="SM00008">
    <property type="entry name" value="HormR"/>
    <property type="match status" value="1"/>
</dbReference>
<dbReference type="InterPro" id="IPR000832">
    <property type="entry name" value="GPCR_2_secretin-like"/>
</dbReference>
<dbReference type="PRINTS" id="PR00249">
    <property type="entry name" value="GPCRSECRETIN"/>
</dbReference>
<evidence type="ECO:0000256" key="9">
    <source>
        <dbReference type="ARBA" id="ARBA00023224"/>
    </source>
</evidence>
<dbReference type="Gene3D" id="4.10.1240.10">
    <property type="entry name" value="GPCR, family 2, extracellular hormone receptor domain"/>
    <property type="match status" value="1"/>
</dbReference>
<keyword evidence="6" id="KW-0297">G-protein coupled receptor</keyword>
<keyword evidence="5 10" id="KW-1133">Transmembrane helix</keyword>
<evidence type="ECO:0000313" key="14">
    <source>
        <dbReference type="Proteomes" id="UP001162164"/>
    </source>
</evidence>
<evidence type="ECO:0000256" key="2">
    <source>
        <dbReference type="ARBA" id="ARBA00005314"/>
    </source>
</evidence>
<feature type="transmembrane region" description="Helical" evidence="10">
    <location>
        <begin position="243"/>
        <end position="265"/>
    </location>
</feature>
<comment type="caution">
    <text evidence="13">The sequence shown here is derived from an EMBL/GenBank/DDBJ whole genome shotgun (WGS) entry which is preliminary data.</text>
</comment>
<protein>
    <submittedName>
        <fullName evidence="13">Uncharacterized protein</fullName>
    </submittedName>
</protein>
<dbReference type="PANTHER" id="PTHR45620:SF1">
    <property type="entry name" value="G-PROTEIN COUPLED RECEPTORS FAMILY 2 PROFILE 2 DOMAIN-CONTAINING PROTEIN"/>
    <property type="match status" value="1"/>
</dbReference>
<sequence length="450" mass="52499">MNKTEVDHVLNILRDNCFMSRIVNQVKEQGYCEAVFDSFYCWDKTEAGDLAATTLFEQTAAGHRGGLATRQCTGNGTWFIPENGTDPWTNLTQCGKLFINIDMPSIYMEWIPIIKNISYFGYAISIVSLIFALSIFINIKRLHCPRNKLHMNLFLSFILRFFMSILKDGLFVKGTALFYDTDYIEGEPKFLREFNYSWVCKAIISIRWYFILSNFMLMLMEGVYLHNLMFLNLFSDNHGITAYYVLGWGLPLLFVIPWIIVRVLYEDVFCWTQKENSYIALIIEVPIRITIVINFILFLIIVKVLVVKLNNACIQQRKIKYRKLLKATLILIPLFGVPYSLSLLMSFYIDRSQILEIIWLFLDQTFTAFQFMLFISGIIRALLYCLMNSEVQIEIKRKYSSLKNTSHKEFRRSRTISNTQQFCMQGTDEFPENPHQHENGVGNGIDEIKV</sequence>
<keyword evidence="14" id="KW-1185">Reference proteome</keyword>
<feature type="domain" description="G-protein coupled receptors family 2 profile 2" evidence="12">
    <location>
        <begin position="114"/>
        <end position="388"/>
    </location>
</feature>
<feature type="domain" description="G-protein coupled receptors family 2 profile 1" evidence="11">
    <location>
        <begin position="16"/>
        <end position="98"/>
    </location>
</feature>
<accession>A0ABQ9K181</accession>
<comment type="subcellular location">
    <subcellularLocation>
        <location evidence="1">Cell membrane</location>
        <topology evidence="1">Multi-pass membrane protein</topology>
    </subcellularLocation>
</comment>
<dbReference type="InterPro" id="IPR001879">
    <property type="entry name" value="GPCR_2_extracellular_dom"/>
</dbReference>
<evidence type="ECO:0000256" key="1">
    <source>
        <dbReference type="ARBA" id="ARBA00004651"/>
    </source>
</evidence>
<proteinExistence type="inferred from homology"/>
<feature type="transmembrane region" description="Helical" evidence="10">
    <location>
        <begin position="149"/>
        <end position="166"/>
    </location>
</feature>
<keyword evidence="8" id="KW-0675">Receptor</keyword>
<dbReference type="PANTHER" id="PTHR45620">
    <property type="entry name" value="PDF RECEPTOR-LIKE PROTEIN-RELATED"/>
    <property type="match status" value="1"/>
</dbReference>
<keyword evidence="4 10" id="KW-0812">Transmembrane</keyword>
<dbReference type="InterPro" id="IPR036445">
    <property type="entry name" value="GPCR_2_extracell_dom_sf"/>
</dbReference>
<evidence type="ECO:0000256" key="7">
    <source>
        <dbReference type="ARBA" id="ARBA00023136"/>
    </source>
</evidence>
<dbReference type="InterPro" id="IPR050332">
    <property type="entry name" value="GPCR_2"/>
</dbReference>
<feature type="transmembrane region" description="Helical" evidence="10">
    <location>
        <begin position="208"/>
        <end position="231"/>
    </location>
</feature>
<reference evidence="13" key="1">
    <citation type="journal article" date="2023" name="Insect Mol. Biol.">
        <title>Genome sequencing provides insights into the evolution of gene families encoding plant cell wall-degrading enzymes in longhorned beetles.</title>
        <authorList>
            <person name="Shin N.R."/>
            <person name="Okamura Y."/>
            <person name="Kirsch R."/>
            <person name="Pauchet Y."/>
        </authorList>
    </citation>
    <scope>NUCLEOTIDE SEQUENCE</scope>
    <source>
        <strain evidence="13">MMC_N1</strain>
    </source>
</reference>
<dbReference type="Pfam" id="PF00002">
    <property type="entry name" value="7tm_2"/>
    <property type="match status" value="1"/>
</dbReference>
<dbReference type="SUPFAM" id="SSF81321">
    <property type="entry name" value="Family A G protein-coupled receptor-like"/>
    <property type="match status" value="1"/>
</dbReference>
<keyword evidence="3" id="KW-1003">Cell membrane</keyword>
<dbReference type="Pfam" id="PF02793">
    <property type="entry name" value="HRM"/>
    <property type="match status" value="1"/>
</dbReference>
<evidence type="ECO:0000256" key="6">
    <source>
        <dbReference type="ARBA" id="ARBA00023040"/>
    </source>
</evidence>
<dbReference type="Proteomes" id="UP001162164">
    <property type="component" value="Unassembled WGS sequence"/>
</dbReference>
<comment type="similarity">
    <text evidence="2">Belongs to the G-protein coupled receptor 2 family.</text>
</comment>
<evidence type="ECO:0000256" key="4">
    <source>
        <dbReference type="ARBA" id="ARBA00022692"/>
    </source>
</evidence>
<feature type="transmembrane region" description="Helical" evidence="10">
    <location>
        <begin position="285"/>
        <end position="306"/>
    </location>
</feature>
<dbReference type="PROSITE" id="PS50261">
    <property type="entry name" value="G_PROTEIN_RECEP_F2_4"/>
    <property type="match status" value="1"/>
</dbReference>
<evidence type="ECO:0000256" key="10">
    <source>
        <dbReference type="SAM" id="Phobius"/>
    </source>
</evidence>
<evidence type="ECO:0000259" key="12">
    <source>
        <dbReference type="PROSITE" id="PS50261"/>
    </source>
</evidence>
<feature type="transmembrane region" description="Helical" evidence="10">
    <location>
        <begin position="369"/>
        <end position="387"/>
    </location>
</feature>
<evidence type="ECO:0000313" key="13">
    <source>
        <dbReference type="EMBL" id="KAJ8984370.1"/>
    </source>
</evidence>
<gene>
    <name evidence="13" type="ORF">NQ317_003518</name>
</gene>
<feature type="transmembrane region" description="Helical" evidence="10">
    <location>
        <begin position="119"/>
        <end position="137"/>
    </location>
</feature>
<evidence type="ECO:0000256" key="5">
    <source>
        <dbReference type="ARBA" id="ARBA00022989"/>
    </source>
</evidence>
<evidence type="ECO:0000259" key="11">
    <source>
        <dbReference type="PROSITE" id="PS50227"/>
    </source>
</evidence>
<dbReference type="PROSITE" id="PS50227">
    <property type="entry name" value="G_PROTEIN_RECEP_F2_3"/>
    <property type="match status" value="1"/>
</dbReference>
<evidence type="ECO:0000256" key="3">
    <source>
        <dbReference type="ARBA" id="ARBA00022475"/>
    </source>
</evidence>
<feature type="transmembrane region" description="Helical" evidence="10">
    <location>
        <begin position="327"/>
        <end position="349"/>
    </location>
</feature>
<keyword evidence="7 10" id="KW-0472">Membrane</keyword>
<dbReference type="EMBL" id="JAPWTJ010000039">
    <property type="protein sequence ID" value="KAJ8984370.1"/>
    <property type="molecule type" value="Genomic_DNA"/>
</dbReference>